<evidence type="ECO:0000256" key="2">
    <source>
        <dbReference type="SAM" id="Phobius"/>
    </source>
</evidence>
<protein>
    <submittedName>
        <fullName evidence="3">Uncharacterized protein</fullName>
    </submittedName>
</protein>
<gene>
    <name evidence="3" type="ORF">SV7mr_43950</name>
</gene>
<dbReference type="Proteomes" id="UP000315003">
    <property type="component" value="Chromosome"/>
</dbReference>
<evidence type="ECO:0000313" key="3">
    <source>
        <dbReference type="EMBL" id="QDT61854.1"/>
    </source>
</evidence>
<proteinExistence type="predicted"/>
<feature type="region of interest" description="Disordered" evidence="1">
    <location>
        <begin position="1"/>
        <end position="33"/>
    </location>
</feature>
<feature type="transmembrane region" description="Helical" evidence="2">
    <location>
        <begin position="64"/>
        <end position="82"/>
    </location>
</feature>
<feature type="transmembrane region" description="Helical" evidence="2">
    <location>
        <begin position="88"/>
        <end position="113"/>
    </location>
</feature>
<keyword evidence="4" id="KW-1185">Reference proteome</keyword>
<sequence>MKDSETSPEDTTQPGEFSLPPKADDRPTTPVTSRRVQRTFNAAPTVTHQPVLPSRLLPRVSFRMMLILTTLSAPVIAMVSAADEGATYAIGVSAGLAAALALLVIAWLAFLAAWAFDKGLLAFAGLIGGLGTLASAGMLVLWLTTNEGSLFTSWIVFRSSMLIGFFLLLLSWQASKPSDQTSPFAEDQLPPQQIAPREQAQ</sequence>
<accession>A0A517T0D5</accession>
<dbReference type="OrthoDB" id="291342at2"/>
<name>A0A517T0D5_9BACT</name>
<feature type="transmembrane region" description="Helical" evidence="2">
    <location>
        <begin position="120"/>
        <end position="144"/>
    </location>
</feature>
<keyword evidence="2" id="KW-0812">Transmembrane</keyword>
<organism evidence="3 4">
    <name type="scientific">Stieleria bergensis</name>
    <dbReference type="NCBI Taxonomy" id="2528025"/>
    <lineage>
        <taxon>Bacteria</taxon>
        <taxon>Pseudomonadati</taxon>
        <taxon>Planctomycetota</taxon>
        <taxon>Planctomycetia</taxon>
        <taxon>Pirellulales</taxon>
        <taxon>Pirellulaceae</taxon>
        <taxon>Stieleria</taxon>
    </lineage>
</organism>
<reference evidence="3 4" key="1">
    <citation type="submission" date="2019-02" db="EMBL/GenBank/DDBJ databases">
        <title>Deep-cultivation of Planctomycetes and their phenomic and genomic characterization uncovers novel biology.</title>
        <authorList>
            <person name="Wiegand S."/>
            <person name="Jogler M."/>
            <person name="Boedeker C."/>
            <person name="Pinto D."/>
            <person name="Vollmers J."/>
            <person name="Rivas-Marin E."/>
            <person name="Kohn T."/>
            <person name="Peeters S.H."/>
            <person name="Heuer A."/>
            <person name="Rast P."/>
            <person name="Oberbeckmann S."/>
            <person name="Bunk B."/>
            <person name="Jeske O."/>
            <person name="Meyerdierks A."/>
            <person name="Storesund J.E."/>
            <person name="Kallscheuer N."/>
            <person name="Luecker S."/>
            <person name="Lage O.M."/>
            <person name="Pohl T."/>
            <person name="Merkel B.J."/>
            <person name="Hornburger P."/>
            <person name="Mueller R.-W."/>
            <person name="Bruemmer F."/>
            <person name="Labrenz M."/>
            <person name="Spormann A.M."/>
            <person name="Op den Camp H."/>
            <person name="Overmann J."/>
            <person name="Amann R."/>
            <person name="Jetten M.S.M."/>
            <person name="Mascher T."/>
            <person name="Medema M.H."/>
            <person name="Devos D.P."/>
            <person name="Kaster A.-K."/>
            <person name="Ovreas L."/>
            <person name="Rohde M."/>
            <person name="Galperin M.Y."/>
            <person name="Jogler C."/>
        </authorList>
    </citation>
    <scope>NUCLEOTIDE SEQUENCE [LARGE SCALE GENOMIC DNA]</scope>
    <source>
        <strain evidence="3 4">SV_7m_r</strain>
    </source>
</reference>
<dbReference type="AlphaFoldDB" id="A0A517T0D5"/>
<feature type="transmembrane region" description="Helical" evidence="2">
    <location>
        <begin position="150"/>
        <end position="170"/>
    </location>
</feature>
<feature type="region of interest" description="Disordered" evidence="1">
    <location>
        <begin position="177"/>
        <end position="201"/>
    </location>
</feature>
<evidence type="ECO:0000313" key="4">
    <source>
        <dbReference type="Proteomes" id="UP000315003"/>
    </source>
</evidence>
<keyword evidence="2" id="KW-0472">Membrane</keyword>
<evidence type="ECO:0000256" key="1">
    <source>
        <dbReference type="SAM" id="MobiDB-lite"/>
    </source>
</evidence>
<dbReference type="RefSeq" id="WP_145276202.1">
    <property type="nucleotide sequence ID" value="NZ_CP036272.1"/>
</dbReference>
<keyword evidence="2" id="KW-1133">Transmembrane helix</keyword>
<dbReference type="EMBL" id="CP036272">
    <property type="protein sequence ID" value="QDT61854.1"/>
    <property type="molecule type" value="Genomic_DNA"/>
</dbReference>